<dbReference type="OrthoDB" id="7471151at2"/>
<accession>A0A516SIJ9</accession>
<dbReference type="KEGG" id="cari:FNU76_16785"/>
<dbReference type="RefSeq" id="WP_144279256.1">
    <property type="nucleotide sequence ID" value="NZ_CP041730.1"/>
</dbReference>
<protein>
    <submittedName>
        <fullName evidence="1">Uncharacterized protein</fullName>
    </submittedName>
</protein>
<sequence length="161" mass="18390">MQKRVQIISNVKNIPTREDWGDFSGDFDVSDAYENFFGKSNQEMRKCFSQNVMSRAQDIRFMPGIPFSYYIFGFCDFVLSKNYEGENTWDVADCFISVIKERAEKNPSVLLPIFEYIETALNFLVAHQEEFGADIEIYGDFEDASNLIKKAVIACGNSGGH</sequence>
<name>A0A516SIJ9_9NEIS</name>
<proteinExistence type="predicted"/>
<gene>
    <name evidence="1" type="ORF">FNU76_16785</name>
</gene>
<reference evidence="2" key="1">
    <citation type="submission" date="2019-07" db="EMBL/GenBank/DDBJ databases">
        <title>Chitinimonas sp. nov., isolated from Ny-Alesund, arctica soil.</title>
        <authorList>
            <person name="Xu Q."/>
            <person name="Peng F."/>
        </authorList>
    </citation>
    <scope>NUCLEOTIDE SEQUENCE [LARGE SCALE GENOMIC DNA]</scope>
    <source>
        <strain evidence="2">R3-44</strain>
    </source>
</reference>
<evidence type="ECO:0000313" key="2">
    <source>
        <dbReference type="Proteomes" id="UP000317550"/>
    </source>
</evidence>
<dbReference type="AlphaFoldDB" id="A0A516SIJ9"/>
<evidence type="ECO:0000313" key="1">
    <source>
        <dbReference type="EMBL" id="QDQ27868.1"/>
    </source>
</evidence>
<dbReference type="Proteomes" id="UP000317550">
    <property type="component" value="Chromosome"/>
</dbReference>
<keyword evidence="2" id="KW-1185">Reference proteome</keyword>
<organism evidence="1 2">
    <name type="scientific">Chitinimonas arctica</name>
    <dbReference type="NCBI Taxonomy" id="2594795"/>
    <lineage>
        <taxon>Bacteria</taxon>
        <taxon>Pseudomonadati</taxon>
        <taxon>Pseudomonadota</taxon>
        <taxon>Betaproteobacteria</taxon>
        <taxon>Neisseriales</taxon>
        <taxon>Chitinibacteraceae</taxon>
        <taxon>Chitinimonas</taxon>
    </lineage>
</organism>
<dbReference type="EMBL" id="CP041730">
    <property type="protein sequence ID" value="QDQ27868.1"/>
    <property type="molecule type" value="Genomic_DNA"/>
</dbReference>